<name>A0A1H4EYF2_9BACT</name>
<gene>
    <name evidence="5" type="ORF">SAMN05660909_04037</name>
</gene>
<dbReference type="Pfam" id="PF25975">
    <property type="entry name" value="CzcB_C"/>
    <property type="match status" value="1"/>
</dbReference>
<dbReference type="GO" id="GO:0022857">
    <property type="term" value="F:transmembrane transporter activity"/>
    <property type="evidence" value="ECO:0007669"/>
    <property type="project" value="InterPro"/>
</dbReference>
<evidence type="ECO:0000259" key="3">
    <source>
        <dbReference type="Pfam" id="PF25973"/>
    </source>
</evidence>
<dbReference type="Gene3D" id="2.40.420.20">
    <property type="match status" value="1"/>
</dbReference>
<dbReference type="GO" id="GO:0015679">
    <property type="term" value="P:plasma membrane copper ion transport"/>
    <property type="evidence" value="ECO:0007669"/>
    <property type="project" value="TreeGrafter"/>
</dbReference>
<evidence type="ECO:0000256" key="2">
    <source>
        <dbReference type="ARBA" id="ARBA00022448"/>
    </source>
</evidence>
<dbReference type="STRING" id="408074.SAMN05660909_04037"/>
<dbReference type="GO" id="GO:0030313">
    <property type="term" value="C:cell envelope"/>
    <property type="evidence" value="ECO:0007669"/>
    <property type="project" value="TreeGrafter"/>
</dbReference>
<protein>
    <submittedName>
        <fullName evidence="5">Membrane fusion protein, cobalt-zinc-cadmium efflux system</fullName>
    </submittedName>
</protein>
<dbReference type="Pfam" id="PF25973">
    <property type="entry name" value="BSH_CzcB"/>
    <property type="match status" value="1"/>
</dbReference>
<evidence type="ECO:0000313" key="6">
    <source>
        <dbReference type="Proteomes" id="UP000199656"/>
    </source>
</evidence>
<dbReference type="InterPro" id="IPR058647">
    <property type="entry name" value="BSH_CzcB-like"/>
</dbReference>
<evidence type="ECO:0000313" key="5">
    <source>
        <dbReference type="EMBL" id="SEA90063.1"/>
    </source>
</evidence>
<feature type="domain" description="CzcB-like C-terminal circularly permuted SH3-like" evidence="4">
    <location>
        <begin position="326"/>
        <end position="384"/>
    </location>
</feature>
<feature type="domain" description="CzcB-like barrel-sandwich hybrid" evidence="3">
    <location>
        <begin position="94"/>
        <end position="238"/>
    </location>
</feature>
<dbReference type="SUPFAM" id="SSF111369">
    <property type="entry name" value="HlyD-like secretion proteins"/>
    <property type="match status" value="1"/>
</dbReference>
<accession>A0A1H4EYF2</accession>
<evidence type="ECO:0000259" key="4">
    <source>
        <dbReference type="Pfam" id="PF25975"/>
    </source>
</evidence>
<dbReference type="GO" id="GO:0016020">
    <property type="term" value="C:membrane"/>
    <property type="evidence" value="ECO:0007669"/>
    <property type="project" value="InterPro"/>
</dbReference>
<dbReference type="PANTHER" id="PTHR30097">
    <property type="entry name" value="CATION EFFLUX SYSTEM PROTEIN CUSB"/>
    <property type="match status" value="1"/>
</dbReference>
<keyword evidence="2" id="KW-0813">Transport</keyword>
<dbReference type="Gene3D" id="2.40.30.170">
    <property type="match status" value="1"/>
</dbReference>
<keyword evidence="6" id="KW-1185">Reference proteome</keyword>
<dbReference type="EMBL" id="FNRL01000021">
    <property type="protein sequence ID" value="SEA90063.1"/>
    <property type="molecule type" value="Genomic_DNA"/>
</dbReference>
<dbReference type="InterPro" id="IPR058649">
    <property type="entry name" value="CzcB_C"/>
</dbReference>
<dbReference type="GO" id="GO:0060003">
    <property type="term" value="P:copper ion export"/>
    <property type="evidence" value="ECO:0007669"/>
    <property type="project" value="TreeGrafter"/>
</dbReference>
<comment type="similarity">
    <text evidence="1">Belongs to the membrane fusion protein (MFP) (TC 8.A.1) family.</text>
</comment>
<dbReference type="NCBIfam" id="TIGR01730">
    <property type="entry name" value="RND_mfp"/>
    <property type="match status" value="1"/>
</dbReference>
<reference evidence="6" key="1">
    <citation type="submission" date="2016-10" db="EMBL/GenBank/DDBJ databases">
        <authorList>
            <person name="Varghese N."/>
            <person name="Submissions S."/>
        </authorList>
    </citation>
    <scope>NUCLEOTIDE SEQUENCE [LARGE SCALE GENOMIC DNA]</scope>
    <source>
        <strain evidence="6">DSM 23920</strain>
    </source>
</reference>
<evidence type="ECO:0000256" key="1">
    <source>
        <dbReference type="ARBA" id="ARBA00009477"/>
    </source>
</evidence>
<dbReference type="InterPro" id="IPR051909">
    <property type="entry name" value="MFP_Cation_Efflux"/>
</dbReference>
<dbReference type="InterPro" id="IPR006143">
    <property type="entry name" value="RND_pump_MFP"/>
</dbReference>
<organism evidence="5 6">
    <name type="scientific">Chitinophaga terrae</name>
    <name type="common">ex Kim and Jung 2007</name>
    <dbReference type="NCBI Taxonomy" id="408074"/>
    <lineage>
        <taxon>Bacteria</taxon>
        <taxon>Pseudomonadati</taxon>
        <taxon>Bacteroidota</taxon>
        <taxon>Chitinophagia</taxon>
        <taxon>Chitinophagales</taxon>
        <taxon>Chitinophagaceae</taxon>
        <taxon>Chitinophaga</taxon>
    </lineage>
</organism>
<dbReference type="AlphaFoldDB" id="A0A1H4EYF2"/>
<sequence length="395" mass="43572">MPLPTLIFTSINNNSKSMKKLIVLINALVLLASCGNKKNNEQQEQQPVNKVENVVALTDAQYKNAGVETGNIENKTISSVLKLNGKIDVPPQNMVSVSVPLGGYLKSTRLLPGLHVSKGEVLAVMEDPQYIQLQQDYLTAKAQLSFNESEYKRQKDLNQSKAASDKVYEQAKATYQTQYVLIKSLEQKLRLIGLSPANITAGNISKSINIYSPISGFVSSVNVNIGKYVNPSDVLFELVNPNDIHLALTVFDKDLNKLAVGQHLLAYTNTHPEKKYPCEVILISKNLSGDNAAQVHCHFEQYDKSLLPGMFMNADVEISGANTAVLPDDAIVRFENKNYAFVQKGNRQFEMTEVQIGNSENGFTEIIDGAKHDGQMFATKGAYNLLMVLKNTADD</sequence>
<dbReference type="PANTHER" id="PTHR30097:SF4">
    <property type="entry name" value="SLR6042 PROTEIN"/>
    <property type="match status" value="1"/>
</dbReference>
<dbReference type="Proteomes" id="UP000199656">
    <property type="component" value="Unassembled WGS sequence"/>
</dbReference>
<dbReference type="Gene3D" id="1.10.287.470">
    <property type="entry name" value="Helix hairpin bin"/>
    <property type="match status" value="1"/>
</dbReference>
<proteinExistence type="inferred from homology"/>
<dbReference type="Gene3D" id="2.40.50.100">
    <property type="match status" value="1"/>
</dbReference>